<evidence type="ECO:0000259" key="5">
    <source>
        <dbReference type="Pfam" id="PF20703"/>
    </source>
</evidence>
<proteinExistence type="predicted"/>
<dbReference type="CDD" id="cd00200">
    <property type="entry name" value="WD40"/>
    <property type="match status" value="2"/>
</dbReference>
<dbReference type="PANTHER" id="PTHR22847:SF637">
    <property type="entry name" value="WD REPEAT DOMAIN 5B"/>
    <property type="match status" value="1"/>
</dbReference>
<feature type="repeat" description="WD" evidence="3">
    <location>
        <begin position="1046"/>
        <end position="1079"/>
    </location>
</feature>
<feature type="repeat" description="WD" evidence="3">
    <location>
        <begin position="686"/>
        <end position="727"/>
    </location>
</feature>
<dbReference type="InterPro" id="IPR027417">
    <property type="entry name" value="P-loop_NTPase"/>
</dbReference>
<evidence type="ECO:0000256" key="3">
    <source>
        <dbReference type="PROSITE-ProRule" id="PRU00221"/>
    </source>
</evidence>
<dbReference type="SMART" id="SM00320">
    <property type="entry name" value="WD40"/>
    <property type="match status" value="14"/>
</dbReference>
<name>A0A239GX92_9ACTN</name>
<feature type="repeat" description="WD" evidence="3">
    <location>
        <begin position="954"/>
        <end position="995"/>
    </location>
</feature>
<evidence type="ECO:0000256" key="1">
    <source>
        <dbReference type="ARBA" id="ARBA00022574"/>
    </source>
</evidence>
<accession>A0A239GX92</accession>
<feature type="repeat" description="WD" evidence="3">
    <location>
        <begin position="1184"/>
        <end position="1214"/>
    </location>
</feature>
<dbReference type="PROSITE" id="PS50294">
    <property type="entry name" value="WD_REPEATS_REGION"/>
    <property type="match status" value="11"/>
</dbReference>
<feature type="region of interest" description="Disordered" evidence="4">
    <location>
        <begin position="46"/>
        <end position="68"/>
    </location>
</feature>
<reference evidence="7" key="1">
    <citation type="submission" date="2017-06" db="EMBL/GenBank/DDBJ databases">
        <authorList>
            <person name="Varghese N."/>
            <person name="Submissions S."/>
        </authorList>
    </citation>
    <scope>NUCLEOTIDE SEQUENCE [LARGE SCALE GENOMIC DNA]</scope>
    <source>
        <strain evidence="7">DSM 44485</strain>
    </source>
</reference>
<dbReference type="PANTHER" id="PTHR22847">
    <property type="entry name" value="WD40 REPEAT PROTEIN"/>
    <property type="match status" value="1"/>
</dbReference>
<dbReference type="SUPFAM" id="SSF52540">
    <property type="entry name" value="P-loop containing nucleoside triphosphate hydrolases"/>
    <property type="match status" value="2"/>
</dbReference>
<dbReference type="PROSITE" id="PS00678">
    <property type="entry name" value="WD_REPEATS_1"/>
    <property type="match status" value="8"/>
</dbReference>
<evidence type="ECO:0000313" key="6">
    <source>
        <dbReference type="EMBL" id="SNS73836.1"/>
    </source>
</evidence>
<feature type="compositionally biased region" description="Low complexity" evidence="4">
    <location>
        <begin position="51"/>
        <end position="60"/>
    </location>
</feature>
<dbReference type="PROSITE" id="PS50082">
    <property type="entry name" value="WD_REPEATS_2"/>
    <property type="match status" value="13"/>
</dbReference>
<dbReference type="OrthoDB" id="414967at2"/>
<feature type="repeat" description="WD" evidence="3">
    <location>
        <begin position="870"/>
        <end position="903"/>
    </location>
</feature>
<dbReference type="Proteomes" id="UP000198420">
    <property type="component" value="Unassembled WGS sequence"/>
</dbReference>
<evidence type="ECO:0000256" key="4">
    <source>
        <dbReference type="SAM" id="MobiDB-lite"/>
    </source>
</evidence>
<dbReference type="InterPro" id="IPR001680">
    <property type="entry name" value="WD40_rpt"/>
</dbReference>
<dbReference type="InterPro" id="IPR036322">
    <property type="entry name" value="WD40_repeat_dom_sf"/>
</dbReference>
<feature type="domain" description="Novel STAND NTPase 1" evidence="5">
    <location>
        <begin position="72"/>
        <end position="460"/>
    </location>
</feature>
<sequence length="1252" mass="134406">MAQDAHYSSTTLAEAAAGRKLPTLEVALAYVRACGGDPAVWEERWRSAVAESPSPSSEGPEIGGGDQEQRAPYVGLAAYGPQDAEWFFGRERLIEDMVSRVRTQRFLAVFGASGAGKSSLLRAGLLPEIGSQNASAGEQWPTVLLTPGPHPLDACAAHVAAFSNRSAVELREGLKGNERALHLTVLQALAGRPADVDLLLVVDQFEEVFTLCADADERARFISALLCAARTPDSRTRVVLGVRADFYARCSQYPDLVEALRDAQLLVGPMTADELRQAIIRPAARAECTVEGALLARVMADAASEPNSLPLVSHALLETWRRRRGNSLALSGYEAAGGIRHALARTAETVYTTLTGQQQQLACGILLRLVALGDNTGDAKRRVRRDELDTTGPGTDTVLEALARARLVTLDTDTVEITHEALLQAWPRLREWLDQNRADLIAHQQMAEAALTWDREDRDPGVLYRGARLAAATEWAERHRSDILLGDRLRDFLDASARQERRAATRSRIAIAALAVLALISSAMSIIAFQQRGTAQAARDRAVAEQAVTQAGQVAGLDPALAAQTNLAAYRIHPTQQAATNLLNTQNTALSTTLTGHSGAVYAVAFSPDGHTLATGGRDKTIRLWDMSESAHPTPLGRPLTGHTSWVYWLQFSPDGRTLASASRDKTARLWNVSDRADPTPLGQPLTGHTGYVFSVSFSPDERTLATASFDHTVRLWDTSDPAHPRALGQPLTGHTDSVASASFSPDGRTVASAGHDHTIRLWNVTDRNHPHPWRPALAGHTDAVYAVSFSPDSHTMASVGNDRTVRLWDVSDPAHTAPLGRPLTGHTDTVLATAFSNHGHTLATAGADNTILLWDLSRPDRPTPLGPPLVGHTSFVYWVAFSPDGHTLASVGDDHTLRVWSLPETVLTGHTDTVKTVAYAPNGHTLVTAGNDHTLRLWDTRDPADPTALGPPLTAHADAITRVAFSPDGRTLASASHDLTVRLWEVSDPAHPRSLASIPTHDAESTDALAFHPTEHILVTGGPHRSLQLWDISDPAHPTALRQPLTGAISKLHWAAFSPDGAVLASTSSDDQVRLWDVHDAAHPQPLPSIETGAKSGILWGAFAPHTRTLATAAGHTVQLWDVHDPVNPTALGLPLSGHTLLVQSVDFAPDGHTLASVGNDGTLRLWNTSDPAHAAPIGNPLTAGHTDGLKSAAYSPDGHTLATAGEDHLVQLTSTDLHHAIRRICATTSTPTATQWKQYLPQLPVKHPCR</sequence>
<feature type="repeat" description="WD" evidence="3">
    <location>
        <begin position="732"/>
        <end position="773"/>
    </location>
</feature>
<keyword evidence="2" id="KW-0677">Repeat</keyword>
<dbReference type="EMBL" id="FZNP01000027">
    <property type="protein sequence ID" value="SNS73836.1"/>
    <property type="molecule type" value="Genomic_DNA"/>
</dbReference>
<feature type="repeat" description="WD" evidence="3">
    <location>
        <begin position="640"/>
        <end position="674"/>
    </location>
</feature>
<dbReference type="Pfam" id="PF20703">
    <property type="entry name" value="nSTAND1"/>
    <property type="match status" value="1"/>
</dbReference>
<protein>
    <submittedName>
        <fullName evidence="6">WD40 repeat</fullName>
    </submittedName>
</protein>
<feature type="repeat" description="WD" evidence="3">
    <location>
        <begin position="778"/>
        <end position="819"/>
    </location>
</feature>
<dbReference type="Gene3D" id="2.130.10.10">
    <property type="entry name" value="YVTN repeat-like/Quinoprotein amine dehydrogenase"/>
    <property type="match status" value="5"/>
</dbReference>
<dbReference type="InterPro" id="IPR019775">
    <property type="entry name" value="WD40_repeat_CS"/>
</dbReference>
<feature type="repeat" description="WD" evidence="3">
    <location>
        <begin position="1009"/>
        <end position="1034"/>
    </location>
</feature>
<feature type="repeat" description="WD" evidence="3">
    <location>
        <begin position="908"/>
        <end position="942"/>
    </location>
</feature>
<dbReference type="Pfam" id="PF00400">
    <property type="entry name" value="WD40"/>
    <property type="match status" value="13"/>
</dbReference>
<organism evidence="6 7">
    <name type="scientific">Actinomadura mexicana</name>
    <dbReference type="NCBI Taxonomy" id="134959"/>
    <lineage>
        <taxon>Bacteria</taxon>
        <taxon>Bacillati</taxon>
        <taxon>Actinomycetota</taxon>
        <taxon>Actinomycetes</taxon>
        <taxon>Streptosporangiales</taxon>
        <taxon>Thermomonosporaceae</taxon>
        <taxon>Actinomadura</taxon>
    </lineage>
</organism>
<dbReference type="InterPro" id="IPR020472">
    <property type="entry name" value="WD40_PAC1"/>
</dbReference>
<evidence type="ECO:0000256" key="2">
    <source>
        <dbReference type="ARBA" id="ARBA00022737"/>
    </source>
</evidence>
<dbReference type="InterPro" id="IPR049052">
    <property type="entry name" value="nSTAND1"/>
</dbReference>
<feature type="repeat" description="WD" evidence="3">
    <location>
        <begin position="1137"/>
        <end position="1169"/>
    </location>
</feature>
<dbReference type="Gene3D" id="3.40.50.300">
    <property type="entry name" value="P-loop containing nucleotide triphosphate hydrolases"/>
    <property type="match status" value="1"/>
</dbReference>
<keyword evidence="7" id="KW-1185">Reference proteome</keyword>
<gene>
    <name evidence="6" type="ORF">SAMN06265355_1278</name>
</gene>
<dbReference type="InterPro" id="IPR015943">
    <property type="entry name" value="WD40/YVTN_repeat-like_dom_sf"/>
</dbReference>
<dbReference type="AlphaFoldDB" id="A0A239GX92"/>
<keyword evidence="1 3" id="KW-0853">WD repeat</keyword>
<evidence type="ECO:0000313" key="7">
    <source>
        <dbReference type="Proteomes" id="UP000198420"/>
    </source>
</evidence>
<dbReference type="RefSeq" id="WP_143227460.1">
    <property type="nucleotide sequence ID" value="NZ_FZNP01000027.1"/>
</dbReference>
<dbReference type="SUPFAM" id="SSF50978">
    <property type="entry name" value="WD40 repeat-like"/>
    <property type="match status" value="3"/>
</dbReference>
<feature type="repeat" description="WD" evidence="3">
    <location>
        <begin position="824"/>
        <end position="858"/>
    </location>
</feature>
<dbReference type="PRINTS" id="PR00320">
    <property type="entry name" value="GPROTEINBRPT"/>
</dbReference>
<feature type="repeat" description="WD" evidence="3">
    <location>
        <begin position="594"/>
        <end position="635"/>
    </location>
</feature>